<reference evidence="1" key="1">
    <citation type="submission" date="2019-10" db="EMBL/GenBank/DDBJ databases">
        <title>Draft genome sequence of Panacibacter sp. KCS-6.</title>
        <authorList>
            <person name="Yim K.J."/>
        </authorList>
    </citation>
    <scope>NUCLEOTIDE SEQUENCE</scope>
    <source>
        <strain evidence="1">KCS-6</strain>
    </source>
</reference>
<gene>
    <name evidence="1" type="ORF">GD597_16835</name>
</gene>
<accession>A0A8J8FIB9</accession>
<dbReference type="EMBL" id="WHPF01000013">
    <property type="protein sequence ID" value="NNV57142.1"/>
    <property type="molecule type" value="Genomic_DNA"/>
</dbReference>
<evidence type="ECO:0000313" key="1">
    <source>
        <dbReference type="EMBL" id="NNV57142.1"/>
    </source>
</evidence>
<proteinExistence type="predicted"/>
<name>A0A8J8FIB9_9BACT</name>
<dbReference type="RefSeq" id="WP_171609091.1">
    <property type="nucleotide sequence ID" value="NZ_WHPF01000013.1"/>
</dbReference>
<sequence>MITIVDSFKLARQKALSDQALKLSLTQLNKGVDSFEMRIWVGSMFVEHDLILLKYSDTSWQTQRIRYFKSEDGVMHFKNENVVKPTITLPLLIDSLKIFQIEKLISQEQIPNFVDNVADGVTYNLEIATKGSYKLLTYHCPEHYSKTEINNKKFLDLILLVDKYFHFWSPICSI</sequence>
<comment type="caution">
    <text evidence="1">The sequence shown here is derived from an EMBL/GenBank/DDBJ whole genome shotgun (WGS) entry which is preliminary data.</text>
</comment>
<dbReference type="Proteomes" id="UP000598971">
    <property type="component" value="Unassembled WGS sequence"/>
</dbReference>
<dbReference type="AlphaFoldDB" id="A0A8J8FIB9"/>
<protein>
    <submittedName>
        <fullName evidence="1">Uncharacterized protein</fullName>
    </submittedName>
</protein>
<organism evidence="1 2">
    <name type="scientific">Limnovirga soli</name>
    <dbReference type="NCBI Taxonomy" id="2656915"/>
    <lineage>
        <taxon>Bacteria</taxon>
        <taxon>Pseudomonadati</taxon>
        <taxon>Bacteroidota</taxon>
        <taxon>Chitinophagia</taxon>
        <taxon>Chitinophagales</taxon>
        <taxon>Chitinophagaceae</taxon>
        <taxon>Limnovirga</taxon>
    </lineage>
</organism>
<evidence type="ECO:0000313" key="2">
    <source>
        <dbReference type="Proteomes" id="UP000598971"/>
    </source>
</evidence>
<keyword evidence="2" id="KW-1185">Reference proteome</keyword>